<dbReference type="PROSITE" id="PS01295">
    <property type="entry name" value="ISPD"/>
    <property type="match status" value="1"/>
</dbReference>
<accession>A0A7G5EGE5</accession>
<evidence type="ECO:0000256" key="7">
    <source>
        <dbReference type="HAMAP-Rule" id="MF_00108"/>
    </source>
</evidence>
<comment type="function">
    <text evidence="7">Catalyzes the formation of 4-diphosphocytidyl-2-C-methyl-D-erythritol from CTP and 2-C-methyl-D-erythritol 4-phosphate (MEP).</text>
</comment>
<sequence length="298" mass="31486">MNQTVRNELIPAVPRAAPEVPALATVAAPTLPADPGAQTQALGETRREVVAKFWAFLPCAGVGARAVDAGRPAHLPKQYQEVAGWPLVLHTLAAFMAAKPLSGVLVGVSPGDDFLQQYQRPGFAISPCGGPTRADTVAGGLRSLLGDSGLGAQPHDWVLVHDAARCLIKPSQIEQLMQECAADEVGGLLALPLPDTLKAAATDAHGQSRVSSTLPRVDKWLAQTPQMFRIGALLEALERCHDVTDEASAIEALGLQPRLVPGSSFNFKVTFPDDFAMAEALLMQRMASGDSQVAAFFD</sequence>
<dbReference type="Gene3D" id="3.90.550.10">
    <property type="entry name" value="Spore Coat Polysaccharide Biosynthesis Protein SpsA, Chain A"/>
    <property type="match status" value="1"/>
</dbReference>
<dbReference type="GO" id="GO:0019288">
    <property type="term" value="P:isopentenyl diphosphate biosynthetic process, methylerythritol 4-phosphate pathway"/>
    <property type="evidence" value="ECO:0007669"/>
    <property type="project" value="UniProtKB-UniRule"/>
</dbReference>
<keyword evidence="6 7" id="KW-0414">Isoprene biosynthesis</keyword>
<comment type="pathway">
    <text evidence="2 7">Isoprenoid biosynthesis; isopentenyl diphosphate biosynthesis via DXP pathway; isopentenyl diphosphate from 1-deoxy-D-xylulose 5-phosphate: step 2/6.</text>
</comment>
<dbReference type="GO" id="GO:0050518">
    <property type="term" value="F:2-C-methyl-D-erythritol 4-phosphate cytidylyltransferase activity"/>
    <property type="evidence" value="ECO:0007669"/>
    <property type="project" value="UniProtKB-UniRule"/>
</dbReference>
<organism evidence="8 9">
    <name type="scientific">Comamonas piscis</name>
    <dbReference type="NCBI Taxonomy" id="1562974"/>
    <lineage>
        <taxon>Bacteria</taxon>
        <taxon>Pseudomonadati</taxon>
        <taxon>Pseudomonadota</taxon>
        <taxon>Betaproteobacteria</taxon>
        <taxon>Burkholderiales</taxon>
        <taxon>Comamonadaceae</taxon>
        <taxon>Comamonas</taxon>
    </lineage>
</organism>
<feature type="site" description="Positions MEP for the nucleophilic attack" evidence="7">
    <location>
        <position position="216"/>
    </location>
</feature>
<keyword evidence="9" id="KW-1185">Reference proteome</keyword>
<dbReference type="PANTHER" id="PTHR32125">
    <property type="entry name" value="2-C-METHYL-D-ERYTHRITOL 4-PHOSPHATE CYTIDYLYLTRANSFERASE, CHLOROPLASTIC"/>
    <property type="match status" value="1"/>
</dbReference>
<dbReference type="EMBL" id="CP058554">
    <property type="protein sequence ID" value="QMV73070.1"/>
    <property type="molecule type" value="Genomic_DNA"/>
</dbReference>
<feature type="site" description="Transition state stabilizer" evidence="7">
    <location>
        <position position="77"/>
    </location>
</feature>
<dbReference type="InterPro" id="IPR034683">
    <property type="entry name" value="IspD/TarI"/>
</dbReference>
<dbReference type="AlphaFoldDB" id="A0A7G5EGE5"/>
<protein>
    <recommendedName>
        <fullName evidence="7">2-C-methyl-D-erythritol 4-phosphate cytidylyltransferase</fullName>
        <ecNumber evidence="7">2.7.7.60</ecNumber>
    </recommendedName>
    <alternativeName>
        <fullName evidence="7">4-diphosphocytidyl-2C-methyl-D-erythritol synthase</fullName>
    </alternativeName>
    <alternativeName>
        <fullName evidence="7">MEP cytidylyltransferase</fullName>
        <shortName evidence="7">MCT</shortName>
    </alternativeName>
</protein>
<feature type="site" description="Positions MEP for the nucleophilic attack" evidence="7">
    <location>
        <position position="268"/>
    </location>
</feature>
<dbReference type="SUPFAM" id="SSF53448">
    <property type="entry name" value="Nucleotide-diphospho-sugar transferases"/>
    <property type="match status" value="1"/>
</dbReference>
<evidence type="ECO:0000313" key="9">
    <source>
        <dbReference type="Proteomes" id="UP000515240"/>
    </source>
</evidence>
<dbReference type="InterPro" id="IPR018294">
    <property type="entry name" value="ISPD_synthase_CS"/>
</dbReference>
<dbReference type="KEGG" id="cpis:HS961_09600"/>
<evidence type="ECO:0000256" key="3">
    <source>
        <dbReference type="ARBA" id="ARBA00009789"/>
    </source>
</evidence>
<dbReference type="InterPro" id="IPR029044">
    <property type="entry name" value="Nucleotide-diphossugar_trans"/>
</dbReference>
<dbReference type="Proteomes" id="UP000515240">
    <property type="component" value="Chromosome"/>
</dbReference>
<dbReference type="PANTHER" id="PTHR32125:SF4">
    <property type="entry name" value="2-C-METHYL-D-ERYTHRITOL 4-PHOSPHATE CYTIDYLYLTRANSFERASE, CHLOROPLASTIC"/>
    <property type="match status" value="1"/>
</dbReference>
<dbReference type="UniPathway" id="UPA00056">
    <property type="reaction ID" value="UER00093"/>
</dbReference>
<gene>
    <name evidence="7" type="primary">ispD</name>
    <name evidence="8" type="ORF">HS961_09600</name>
</gene>
<evidence type="ECO:0000256" key="5">
    <source>
        <dbReference type="ARBA" id="ARBA00022695"/>
    </source>
</evidence>
<proteinExistence type="inferred from homology"/>
<evidence type="ECO:0000256" key="4">
    <source>
        <dbReference type="ARBA" id="ARBA00022679"/>
    </source>
</evidence>
<evidence type="ECO:0000256" key="2">
    <source>
        <dbReference type="ARBA" id="ARBA00004787"/>
    </source>
</evidence>
<comment type="similarity">
    <text evidence="3 7">Belongs to the IspD/TarI cytidylyltransferase family. IspD subfamily.</text>
</comment>
<dbReference type="InterPro" id="IPR050088">
    <property type="entry name" value="IspD/TarI_cytidylyltransf_bact"/>
</dbReference>
<keyword evidence="4 7" id="KW-0808">Transferase</keyword>
<dbReference type="InterPro" id="IPR001228">
    <property type="entry name" value="IspD"/>
</dbReference>
<evidence type="ECO:0000256" key="6">
    <source>
        <dbReference type="ARBA" id="ARBA00023229"/>
    </source>
</evidence>
<name>A0A7G5EGE5_9BURK</name>
<evidence type="ECO:0000313" key="8">
    <source>
        <dbReference type="EMBL" id="QMV73070.1"/>
    </source>
</evidence>
<dbReference type="HAMAP" id="MF_00108">
    <property type="entry name" value="IspD"/>
    <property type="match status" value="1"/>
</dbReference>
<keyword evidence="5 7" id="KW-0548">Nucleotidyltransferase</keyword>
<dbReference type="CDD" id="cd02516">
    <property type="entry name" value="CDP-ME_synthetase"/>
    <property type="match status" value="1"/>
</dbReference>
<reference evidence="8 9" key="1">
    <citation type="journal article" date="2020" name="G3 (Bethesda)">
        <title>CeMbio - The Caenorhabditis elegans Microbiome Resource.</title>
        <authorList>
            <person name="Dirksen P."/>
            <person name="Assie A."/>
            <person name="Zimmermann J."/>
            <person name="Zhang F."/>
            <person name="Tietje A.M."/>
            <person name="Marsh S.A."/>
            <person name="Felix M.A."/>
            <person name="Shapira M."/>
            <person name="Kaleta C."/>
            <person name="Schulenburg H."/>
            <person name="Samuel B."/>
        </authorList>
    </citation>
    <scope>NUCLEOTIDE SEQUENCE [LARGE SCALE GENOMIC DNA]</scope>
    <source>
        <strain evidence="8 9">BIGb0172</strain>
    </source>
</reference>
<feature type="site" description="Transition state stabilizer" evidence="7">
    <location>
        <position position="65"/>
    </location>
</feature>
<comment type="catalytic activity">
    <reaction evidence="1 7">
        <text>2-C-methyl-D-erythritol 4-phosphate + CTP + H(+) = 4-CDP-2-C-methyl-D-erythritol + diphosphate</text>
        <dbReference type="Rhea" id="RHEA:13429"/>
        <dbReference type="ChEBI" id="CHEBI:15378"/>
        <dbReference type="ChEBI" id="CHEBI:33019"/>
        <dbReference type="ChEBI" id="CHEBI:37563"/>
        <dbReference type="ChEBI" id="CHEBI:57823"/>
        <dbReference type="ChEBI" id="CHEBI:58262"/>
        <dbReference type="EC" id="2.7.7.60"/>
    </reaction>
</comment>
<dbReference type="Pfam" id="PF01128">
    <property type="entry name" value="IspD"/>
    <property type="match status" value="1"/>
</dbReference>
<dbReference type="RefSeq" id="WP_182327475.1">
    <property type="nucleotide sequence ID" value="NZ_CP058554.1"/>
</dbReference>
<dbReference type="EC" id="2.7.7.60" evidence="7"/>
<evidence type="ECO:0000256" key="1">
    <source>
        <dbReference type="ARBA" id="ARBA00001282"/>
    </source>
</evidence>